<reference evidence="1 3" key="2">
    <citation type="submission" date="2018-10" db="EMBL/GenBank/DDBJ databases">
        <title>Whole Genome of Vibrio owensii strain 170502, isolated from Acute Hepatopancreatic Necrosis Disease (AHPND) shrimp.</title>
        <authorList>
            <person name="Yan M."/>
            <person name="Wang X."/>
            <person name="Wang Y."/>
        </authorList>
    </citation>
    <scope>NUCLEOTIDE SEQUENCE [LARGE SCALE GENOMIC DNA]</scope>
    <source>
        <strain evidence="1 3">1700302</strain>
    </source>
</reference>
<dbReference type="Proteomes" id="UP000272136">
    <property type="component" value="Chromosome 2"/>
</dbReference>
<evidence type="ECO:0000313" key="1">
    <source>
        <dbReference type="EMBL" id="AYO17096.1"/>
    </source>
</evidence>
<name>A0AAP9KC45_9VIBR</name>
<reference evidence="2 4" key="1">
    <citation type="journal article" date="2015" name="Genome Announc.">
        <title>Draft Genome Sequence of Vibrio owensii Strain SH-14, Which Causes Shrimp Acute Hepatopancreatic Necrosis Disease.</title>
        <authorList>
            <person name="Liu L."/>
            <person name="Xiao J."/>
            <person name="Xia X."/>
            <person name="Pan Y."/>
            <person name="Yan S."/>
            <person name="Wang Y."/>
        </authorList>
    </citation>
    <scope>NUCLEOTIDE SEQUENCE [LARGE SCALE GENOMIC DNA]</scope>
    <source>
        <strain evidence="2 4">SH14</strain>
    </source>
</reference>
<accession>A0AAP9KC45</accession>
<proteinExistence type="predicted"/>
<organism evidence="2 4">
    <name type="scientific">Vibrio owensii</name>
    <dbReference type="NCBI Taxonomy" id="696485"/>
    <lineage>
        <taxon>Bacteria</taxon>
        <taxon>Pseudomonadati</taxon>
        <taxon>Pseudomonadota</taxon>
        <taxon>Gammaproteobacteria</taxon>
        <taxon>Vibrionales</taxon>
        <taxon>Vibrionaceae</taxon>
        <taxon>Vibrio</taxon>
    </lineage>
</organism>
<evidence type="ECO:0000313" key="2">
    <source>
        <dbReference type="EMBL" id="QGH49241.1"/>
    </source>
</evidence>
<dbReference type="Proteomes" id="UP000390336">
    <property type="component" value="Chromosome 2"/>
</dbReference>
<evidence type="ECO:0000313" key="4">
    <source>
        <dbReference type="Proteomes" id="UP000390336"/>
    </source>
</evidence>
<dbReference type="Pfam" id="PF24175">
    <property type="entry name" value="SU10_adaptor"/>
    <property type="match status" value="1"/>
</dbReference>
<reference evidence="2" key="3">
    <citation type="submission" date="2019-11" db="EMBL/GenBank/DDBJ databases">
        <title>Complete genome sequence of Vibrio owensii SH-14 isolated from shrimp with acute hepatopancreatic necrosis diease.</title>
        <authorList>
            <person name="Liang X."/>
            <person name="Wang Y."/>
        </authorList>
    </citation>
    <scope>NUCLEOTIDE SEQUENCE</scope>
    <source>
        <strain evidence="2">SH14</strain>
    </source>
</reference>
<dbReference type="EMBL" id="CP033138">
    <property type="protein sequence ID" value="AYO17096.1"/>
    <property type="molecule type" value="Genomic_DNA"/>
</dbReference>
<sequence length="221" mass="24762">MANTPVSNLINQAARLVVDKNMIRWDKAFWVDAYNAAIRAVLAVRPDALTKTEEVICDAGTTQKIPANARYVIDVLTNVGGGAVSGPLSLKMFNDYRPEWRQSSESDSVSTWLYDERNKETFFVYPGVKAGVKIEAVFAYEPTDITQADYEADVLGQLNPMYDNAIIEWLVYRAFSEDSEITANNAKAQTAINTFRLLLGDKTNGDNANYARNQEENNQMR</sequence>
<dbReference type="EMBL" id="CP045860">
    <property type="protein sequence ID" value="QGH49241.1"/>
    <property type="molecule type" value="Genomic_DNA"/>
</dbReference>
<evidence type="ECO:0000313" key="3">
    <source>
        <dbReference type="Proteomes" id="UP000272136"/>
    </source>
</evidence>
<keyword evidence="3" id="KW-1185">Reference proteome</keyword>
<gene>
    <name evidence="2" type="ORF">APZ19_19170</name>
    <name evidence="1" type="ORF">D0812_22160</name>
</gene>
<dbReference type="InterPro" id="IPR056209">
    <property type="entry name" value="SU10_adaptor"/>
</dbReference>
<dbReference type="AlphaFoldDB" id="A0AAP9KC45"/>
<dbReference type="RefSeq" id="WP_054823349.1">
    <property type="nucleotide sequence ID" value="NZ_CP033138.1"/>
</dbReference>
<protein>
    <submittedName>
        <fullName evidence="2">Uncharacterized protein</fullName>
    </submittedName>
</protein>